<name>A0ABT1S8H2_9FIRM</name>
<feature type="transmembrane region" description="Helical" evidence="7">
    <location>
        <begin position="15"/>
        <end position="36"/>
    </location>
</feature>
<gene>
    <name evidence="8" type="ORF">NE686_04440</name>
</gene>
<feature type="transmembrane region" description="Helical" evidence="7">
    <location>
        <begin position="397"/>
        <end position="415"/>
    </location>
</feature>
<evidence type="ECO:0000313" key="8">
    <source>
        <dbReference type="EMBL" id="MCQ4922322.1"/>
    </source>
</evidence>
<evidence type="ECO:0000256" key="6">
    <source>
        <dbReference type="ARBA" id="ARBA00023136"/>
    </source>
</evidence>
<evidence type="ECO:0000256" key="2">
    <source>
        <dbReference type="ARBA" id="ARBA00022448"/>
    </source>
</evidence>
<evidence type="ECO:0000256" key="5">
    <source>
        <dbReference type="ARBA" id="ARBA00022989"/>
    </source>
</evidence>
<dbReference type="PANTHER" id="PTHR43549">
    <property type="entry name" value="MULTIDRUG RESISTANCE PROTEIN YPNP-RELATED"/>
    <property type="match status" value="1"/>
</dbReference>
<feature type="transmembrane region" description="Helical" evidence="7">
    <location>
        <begin position="169"/>
        <end position="190"/>
    </location>
</feature>
<feature type="transmembrane region" description="Helical" evidence="7">
    <location>
        <begin position="323"/>
        <end position="343"/>
    </location>
</feature>
<evidence type="ECO:0000256" key="7">
    <source>
        <dbReference type="SAM" id="Phobius"/>
    </source>
</evidence>
<keyword evidence="6 7" id="KW-0472">Membrane</keyword>
<feature type="transmembrane region" description="Helical" evidence="7">
    <location>
        <begin position="56"/>
        <end position="79"/>
    </location>
</feature>
<comment type="subcellular location">
    <subcellularLocation>
        <location evidence="1">Cell membrane</location>
        <topology evidence="1">Multi-pass membrane protein</topology>
    </subcellularLocation>
</comment>
<evidence type="ECO:0000313" key="9">
    <source>
        <dbReference type="Proteomes" id="UP001524478"/>
    </source>
</evidence>
<dbReference type="RefSeq" id="WP_256310601.1">
    <property type="nucleotide sequence ID" value="NZ_JANGAC010000002.1"/>
</dbReference>
<dbReference type="Pfam" id="PF01554">
    <property type="entry name" value="MatE"/>
    <property type="match status" value="2"/>
</dbReference>
<sequence length="467" mass="51254">MNKQNKTEMILKGSIYKVLITLSIPIMINSLIQTLYNLVDGLYVSMISSVHFAATAFVWPVNFLFISLGIGLSIAGTSLLSQLIGGDKIKEAKEYSTQLMAVTLLSSIVFTIMGYIISPTIIRLMGATGDLAELGNIYLRITFLDMPFMFLFFNINSMMNAQGDTITPTVLSGISAIINVILDPIFIFTFDMGIAGAAWATLISRAILAVVGFMMLFSEKNKIRPNFRGFKFNGEIIKEIVTVGLPSTIGQSGASLGFIVLNGFIGSYGTATIAAYAMVNRITSLVMQPAMGLGSALTAIVGQNMGANQIDRVKEAFHKALKLTIIIGSVGCILLIVFDNPIINFFMQSKDDPSVIELSLTYLFYISLSMPLMGIFSVLQGLFQGSGNTKYSMAMEVGRLWFVRLPMILIFKHLTNWGSSGIWFSMSFSNLIVCLYGYWIYRGNGWQKRVIKLDDECQGEGTLGIVE</sequence>
<feature type="transmembrane region" description="Helical" evidence="7">
    <location>
        <begin position="137"/>
        <end position="157"/>
    </location>
</feature>
<protein>
    <submittedName>
        <fullName evidence="8">MATE family efflux transporter</fullName>
    </submittedName>
</protein>
<dbReference type="NCBIfam" id="TIGR00797">
    <property type="entry name" value="matE"/>
    <property type="match status" value="1"/>
</dbReference>
<dbReference type="Proteomes" id="UP001524478">
    <property type="component" value="Unassembled WGS sequence"/>
</dbReference>
<dbReference type="EMBL" id="JANGAC010000002">
    <property type="protein sequence ID" value="MCQ4922322.1"/>
    <property type="molecule type" value="Genomic_DNA"/>
</dbReference>
<evidence type="ECO:0000256" key="4">
    <source>
        <dbReference type="ARBA" id="ARBA00022692"/>
    </source>
</evidence>
<feature type="transmembrane region" description="Helical" evidence="7">
    <location>
        <begin position="196"/>
        <end position="218"/>
    </location>
</feature>
<keyword evidence="2" id="KW-0813">Transport</keyword>
<keyword evidence="4 7" id="KW-0812">Transmembrane</keyword>
<proteinExistence type="predicted"/>
<evidence type="ECO:0000256" key="3">
    <source>
        <dbReference type="ARBA" id="ARBA00022475"/>
    </source>
</evidence>
<keyword evidence="5 7" id="KW-1133">Transmembrane helix</keyword>
<dbReference type="InterPro" id="IPR052031">
    <property type="entry name" value="Membrane_Transporter-Flippase"/>
</dbReference>
<comment type="caution">
    <text evidence="8">The sequence shown here is derived from an EMBL/GenBank/DDBJ whole genome shotgun (WGS) entry which is preliminary data.</text>
</comment>
<keyword evidence="3" id="KW-1003">Cell membrane</keyword>
<organism evidence="8 9">
    <name type="scientific">Tissierella carlieri</name>
    <dbReference type="NCBI Taxonomy" id="689904"/>
    <lineage>
        <taxon>Bacteria</taxon>
        <taxon>Bacillati</taxon>
        <taxon>Bacillota</taxon>
        <taxon>Tissierellia</taxon>
        <taxon>Tissierellales</taxon>
        <taxon>Tissierellaceae</taxon>
        <taxon>Tissierella</taxon>
    </lineage>
</organism>
<keyword evidence="9" id="KW-1185">Reference proteome</keyword>
<evidence type="ECO:0000256" key="1">
    <source>
        <dbReference type="ARBA" id="ARBA00004651"/>
    </source>
</evidence>
<dbReference type="PANTHER" id="PTHR43549:SF2">
    <property type="entry name" value="MULTIDRUG RESISTANCE PROTEIN NORM-RELATED"/>
    <property type="match status" value="1"/>
</dbReference>
<feature type="transmembrane region" description="Helical" evidence="7">
    <location>
        <begin position="285"/>
        <end position="302"/>
    </location>
</feature>
<feature type="transmembrane region" description="Helical" evidence="7">
    <location>
        <begin position="256"/>
        <end position="279"/>
    </location>
</feature>
<feature type="transmembrane region" description="Helical" evidence="7">
    <location>
        <begin position="363"/>
        <end position="385"/>
    </location>
</feature>
<dbReference type="PIRSF" id="PIRSF006603">
    <property type="entry name" value="DinF"/>
    <property type="match status" value="1"/>
</dbReference>
<feature type="transmembrane region" description="Helical" evidence="7">
    <location>
        <begin position="421"/>
        <end position="441"/>
    </location>
</feature>
<dbReference type="InterPro" id="IPR048279">
    <property type="entry name" value="MdtK-like"/>
</dbReference>
<dbReference type="InterPro" id="IPR002528">
    <property type="entry name" value="MATE_fam"/>
</dbReference>
<accession>A0ABT1S8H2</accession>
<feature type="transmembrane region" description="Helical" evidence="7">
    <location>
        <begin position="99"/>
        <end position="117"/>
    </location>
</feature>
<reference evidence="8 9" key="1">
    <citation type="submission" date="2022-06" db="EMBL/GenBank/DDBJ databases">
        <title>Isolation of gut microbiota from human fecal samples.</title>
        <authorList>
            <person name="Pamer E.G."/>
            <person name="Barat B."/>
            <person name="Waligurski E."/>
            <person name="Medina S."/>
            <person name="Paddock L."/>
            <person name="Mostad J."/>
        </authorList>
    </citation>
    <scope>NUCLEOTIDE SEQUENCE [LARGE SCALE GENOMIC DNA]</scope>
    <source>
        <strain evidence="8 9">DFI.7.95</strain>
    </source>
</reference>